<feature type="compositionally biased region" description="Pro residues" evidence="9">
    <location>
        <begin position="16"/>
        <end position="26"/>
    </location>
</feature>
<name>A0A8J5K1I0_HOMAM</name>
<evidence type="ECO:0000256" key="7">
    <source>
        <dbReference type="ARBA" id="ARBA00022840"/>
    </source>
</evidence>
<dbReference type="EC" id="2.7.2.3" evidence="3"/>
<keyword evidence="8" id="KW-0460">Magnesium</keyword>
<dbReference type="GO" id="GO:0004618">
    <property type="term" value="F:phosphoglycerate kinase activity"/>
    <property type="evidence" value="ECO:0007669"/>
    <property type="project" value="UniProtKB-EC"/>
</dbReference>
<feature type="compositionally biased region" description="Basic and acidic residues" evidence="9">
    <location>
        <begin position="1"/>
        <end position="12"/>
    </location>
</feature>
<keyword evidence="6 10" id="KW-0418">Kinase</keyword>
<evidence type="ECO:0000256" key="9">
    <source>
        <dbReference type="SAM" id="MobiDB-lite"/>
    </source>
</evidence>
<dbReference type="Proteomes" id="UP000747542">
    <property type="component" value="Unassembled WGS sequence"/>
</dbReference>
<keyword evidence="5" id="KW-0547">Nucleotide-binding</keyword>
<comment type="cofactor">
    <cofactor evidence="1">
        <name>Mg(2+)</name>
        <dbReference type="ChEBI" id="CHEBI:18420"/>
    </cofactor>
</comment>
<evidence type="ECO:0000256" key="6">
    <source>
        <dbReference type="ARBA" id="ARBA00022777"/>
    </source>
</evidence>
<dbReference type="SUPFAM" id="SSF53748">
    <property type="entry name" value="Phosphoglycerate kinase"/>
    <property type="match status" value="1"/>
</dbReference>
<feature type="non-terminal residue" evidence="10">
    <location>
        <position position="248"/>
    </location>
</feature>
<evidence type="ECO:0000256" key="3">
    <source>
        <dbReference type="ARBA" id="ARBA00013061"/>
    </source>
</evidence>
<comment type="caution">
    <text evidence="10">The sequence shown here is derived from an EMBL/GenBank/DDBJ whole genome shotgun (WGS) entry which is preliminary data.</text>
</comment>
<reference evidence="10" key="1">
    <citation type="journal article" date="2021" name="Sci. Adv.">
        <title>The American lobster genome reveals insights on longevity, neural, and immune adaptations.</title>
        <authorList>
            <person name="Polinski J.M."/>
            <person name="Zimin A.V."/>
            <person name="Clark K.F."/>
            <person name="Kohn A.B."/>
            <person name="Sadowski N."/>
            <person name="Timp W."/>
            <person name="Ptitsyn A."/>
            <person name="Khanna P."/>
            <person name="Romanova D.Y."/>
            <person name="Williams P."/>
            <person name="Greenwood S.J."/>
            <person name="Moroz L.L."/>
            <person name="Walt D.R."/>
            <person name="Bodnar A.G."/>
        </authorList>
    </citation>
    <scope>NUCLEOTIDE SEQUENCE</scope>
    <source>
        <strain evidence="10">GMGI-L3</strain>
    </source>
</reference>
<proteinExistence type="inferred from homology"/>
<evidence type="ECO:0000256" key="2">
    <source>
        <dbReference type="ARBA" id="ARBA00008982"/>
    </source>
</evidence>
<feature type="non-terminal residue" evidence="10">
    <location>
        <position position="1"/>
    </location>
</feature>
<keyword evidence="7" id="KW-0067">ATP-binding</keyword>
<dbReference type="InterPro" id="IPR001576">
    <property type="entry name" value="Phosphoglycerate_kinase"/>
</dbReference>
<evidence type="ECO:0000256" key="5">
    <source>
        <dbReference type="ARBA" id="ARBA00022741"/>
    </source>
</evidence>
<comment type="similarity">
    <text evidence="2">Belongs to the phosphoglycerate kinase family.</text>
</comment>
<dbReference type="Pfam" id="PF00162">
    <property type="entry name" value="PGK"/>
    <property type="match status" value="1"/>
</dbReference>
<evidence type="ECO:0000313" key="10">
    <source>
        <dbReference type="EMBL" id="KAG7168497.1"/>
    </source>
</evidence>
<evidence type="ECO:0000256" key="4">
    <source>
        <dbReference type="ARBA" id="ARBA00022679"/>
    </source>
</evidence>
<dbReference type="InterPro" id="IPR015824">
    <property type="entry name" value="Phosphoglycerate_kinase_N"/>
</dbReference>
<dbReference type="EMBL" id="JAHLQT010020073">
    <property type="protein sequence ID" value="KAG7168497.1"/>
    <property type="molecule type" value="Genomic_DNA"/>
</dbReference>
<accession>A0A8J5K1I0</accession>
<protein>
    <recommendedName>
        <fullName evidence="3">phosphoglycerate kinase</fullName>
        <ecNumber evidence="3">2.7.2.3</ecNumber>
    </recommendedName>
</protein>
<evidence type="ECO:0000313" key="11">
    <source>
        <dbReference type="Proteomes" id="UP000747542"/>
    </source>
</evidence>
<dbReference type="AlphaFoldDB" id="A0A8J5K1I0"/>
<dbReference type="UniPathway" id="UPA00109">
    <property type="reaction ID" value="UER00185"/>
</dbReference>
<keyword evidence="11" id="KW-1185">Reference proteome</keyword>
<organism evidence="10 11">
    <name type="scientific">Homarus americanus</name>
    <name type="common">American lobster</name>
    <dbReference type="NCBI Taxonomy" id="6706"/>
    <lineage>
        <taxon>Eukaryota</taxon>
        <taxon>Metazoa</taxon>
        <taxon>Ecdysozoa</taxon>
        <taxon>Arthropoda</taxon>
        <taxon>Crustacea</taxon>
        <taxon>Multicrustacea</taxon>
        <taxon>Malacostraca</taxon>
        <taxon>Eumalacostraca</taxon>
        <taxon>Eucarida</taxon>
        <taxon>Decapoda</taxon>
        <taxon>Pleocyemata</taxon>
        <taxon>Astacidea</taxon>
        <taxon>Nephropoidea</taxon>
        <taxon>Nephropidae</taxon>
        <taxon>Homarus</taxon>
    </lineage>
</organism>
<dbReference type="Gene3D" id="3.40.50.1260">
    <property type="entry name" value="Phosphoglycerate kinase, N-terminal domain"/>
    <property type="match status" value="1"/>
</dbReference>
<keyword evidence="4" id="KW-0808">Transferase</keyword>
<dbReference type="GO" id="GO:0005524">
    <property type="term" value="F:ATP binding"/>
    <property type="evidence" value="ECO:0007669"/>
    <property type="project" value="UniProtKB-KW"/>
</dbReference>
<sequence length="248" mass="27948">WEVGEGHKELLEKANGPPPDILPPRKQPLDKLGRHLRPLDNLLHCEVMKTPHISVATLKKNRPRLLSDVSECSIQHQLLRNPCLLTLCARKELLLPKRRENGQLTNGVKSCGEINLRMVRRPSTVNCCDSKYTVKTIKHPESIGTSLYDADGAKIVEKLMAKAEKKNVKMHFPVDFITGDKFDENANMSRRVTKREDIAQVIGLYKANHKVTEIVELTAPAKPCRQCSTTTERGAEEEGKHNKILRGV</sequence>
<dbReference type="GO" id="GO:0006096">
    <property type="term" value="P:glycolytic process"/>
    <property type="evidence" value="ECO:0007669"/>
    <property type="project" value="UniProtKB-UniPathway"/>
</dbReference>
<evidence type="ECO:0000256" key="8">
    <source>
        <dbReference type="ARBA" id="ARBA00022842"/>
    </source>
</evidence>
<evidence type="ECO:0000256" key="1">
    <source>
        <dbReference type="ARBA" id="ARBA00001946"/>
    </source>
</evidence>
<gene>
    <name evidence="10" type="primary">PGK1-L</name>
    <name evidence="10" type="ORF">Hamer_G002575</name>
</gene>
<feature type="region of interest" description="Disordered" evidence="9">
    <location>
        <begin position="1"/>
        <end position="30"/>
    </location>
</feature>
<dbReference type="InterPro" id="IPR036043">
    <property type="entry name" value="Phosphoglycerate_kinase_sf"/>
</dbReference>